<dbReference type="SUPFAM" id="SSF75420">
    <property type="entry name" value="YhbC-like, N-terminal domain"/>
    <property type="match status" value="1"/>
</dbReference>
<keyword evidence="1 3" id="KW-0963">Cytoplasm</keyword>
<name>A0ABV5LVI2_9ACTN</name>
<comment type="subcellular location">
    <subcellularLocation>
        <location evidence="3">Cytoplasm</location>
    </subcellularLocation>
</comment>
<evidence type="ECO:0000256" key="3">
    <source>
        <dbReference type="HAMAP-Rule" id="MF_01077"/>
    </source>
</evidence>
<organism evidence="6 7">
    <name type="scientific">Kineococcus gynurae</name>
    <dbReference type="NCBI Taxonomy" id="452979"/>
    <lineage>
        <taxon>Bacteria</taxon>
        <taxon>Bacillati</taxon>
        <taxon>Actinomycetota</taxon>
        <taxon>Actinomycetes</taxon>
        <taxon>Kineosporiales</taxon>
        <taxon>Kineosporiaceae</taxon>
        <taxon>Kineococcus</taxon>
    </lineage>
</organism>
<proteinExistence type="inferred from homology"/>
<evidence type="ECO:0000256" key="4">
    <source>
        <dbReference type="SAM" id="MobiDB-lite"/>
    </source>
</evidence>
<evidence type="ECO:0000313" key="6">
    <source>
        <dbReference type="EMBL" id="MFB9378096.1"/>
    </source>
</evidence>
<feature type="domain" description="Ribosome maturation factor RimP N-terminal" evidence="5">
    <location>
        <begin position="15"/>
        <end position="98"/>
    </location>
</feature>
<dbReference type="Pfam" id="PF02576">
    <property type="entry name" value="RimP_N"/>
    <property type="match status" value="1"/>
</dbReference>
<keyword evidence="7" id="KW-1185">Reference proteome</keyword>
<dbReference type="Gene3D" id="3.30.300.70">
    <property type="entry name" value="RimP-like superfamily, N-terminal"/>
    <property type="match status" value="1"/>
</dbReference>
<dbReference type="InterPro" id="IPR028989">
    <property type="entry name" value="RimP_N"/>
</dbReference>
<gene>
    <name evidence="3" type="primary">rimP</name>
    <name evidence="6" type="ORF">ACFFVI_14080</name>
</gene>
<dbReference type="HAMAP" id="MF_01077">
    <property type="entry name" value="RimP"/>
    <property type="match status" value="1"/>
</dbReference>
<dbReference type="Proteomes" id="UP001589748">
    <property type="component" value="Unassembled WGS sequence"/>
</dbReference>
<evidence type="ECO:0000313" key="7">
    <source>
        <dbReference type="Proteomes" id="UP001589748"/>
    </source>
</evidence>
<feature type="compositionally biased region" description="Acidic residues" evidence="4">
    <location>
        <begin position="187"/>
        <end position="231"/>
    </location>
</feature>
<comment type="caution">
    <text evidence="6">The sequence shown here is derived from an EMBL/GenBank/DDBJ whole genome shotgun (WGS) entry which is preliminary data.</text>
</comment>
<dbReference type="PANTHER" id="PTHR33867">
    <property type="entry name" value="RIBOSOME MATURATION FACTOR RIMP"/>
    <property type="match status" value="1"/>
</dbReference>
<comment type="function">
    <text evidence="3">Required for maturation of 30S ribosomal subunits.</text>
</comment>
<feature type="region of interest" description="Disordered" evidence="4">
    <location>
        <begin position="179"/>
        <end position="231"/>
    </location>
</feature>
<dbReference type="InterPro" id="IPR003728">
    <property type="entry name" value="Ribosome_maturation_RimP"/>
</dbReference>
<accession>A0ABV5LVI2</accession>
<sequence>MPSLDEAVTQVLERPVRERSGLVLEAVTVTTAGRRRVVRVVVDLPDPLESGPAGTDGHDEVDLDAVARASEAVSEALDASDVLGEAPYTLEVSSPGVDRPLTAARHWRRARTRLVRAVLADGSSLLGRVVEVDGDGTEGGVLLHLEPQMVKGRPPRAKDVGAPRRLTWAELVRGEVQVEFRRADGPDGTDEPDDDDLDDDDLDDPDELDEGDEPDDEPRTDEHDEQDEDAQ</sequence>
<evidence type="ECO:0000256" key="1">
    <source>
        <dbReference type="ARBA" id="ARBA00022490"/>
    </source>
</evidence>
<comment type="similarity">
    <text evidence="3">Belongs to the RimP family.</text>
</comment>
<dbReference type="PANTHER" id="PTHR33867:SF1">
    <property type="entry name" value="RIBOSOME MATURATION FACTOR RIMP"/>
    <property type="match status" value="1"/>
</dbReference>
<dbReference type="RefSeq" id="WP_380137422.1">
    <property type="nucleotide sequence ID" value="NZ_JBHLUI010000008.1"/>
</dbReference>
<protein>
    <recommendedName>
        <fullName evidence="3">Ribosome maturation factor RimP</fullName>
    </recommendedName>
</protein>
<dbReference type="EMBL" id="JBHMDM010000007">
    <property type="protein sequence ID" value="MFB9378096.1"/>
    <property type="molecule type" value="Genomic_DNA"/>
</dbReference>
<evidence type="ECO:0000259" key="5">
    <source>
        <dbReference type="Pfam" id="PF02576"/>
    </source>
</evidence>
<dbReference type="InterPro" id="IPR035956">
    <property type="entry name" value="RimP_N_sf"/>
</dbReference>
<evidence type="ECO:0000256" key="2">
    <source>
        <dbReference type="ARBA" id="ARBA00022517"/>
    </source>
</evidence>
<reference evidence="6 7" key="1">
    <citation type="submission" date="2024-09" db="EMBL/GenBank/DDBJ databases">
        <authorList>
            <person name="Sun Q."/>
            <person name="Mori K."/>
        </authorList>
    </citation>
    <scope>NUCLEOTIDE SEQUENCE [LARGE SCALE GENOMIC DNA]</scope>
    <source>
        <strain evidence="6 7">TISTR 1856</strain>
    </source>
</reference>
<keyword evidence="2 3" id="KW-0690">Ribosome biogenesis</keyword>